<evidence type="ECO:0000256" key="1">
    <source>
        <dbReference type="ARBA" id="ARBA00022448"/>
    </source>
</evidence>
<evidence type="ECO:0000313" key="5">
    <source>
        <dbReference type="EMBL" id="BBO68984.1"/>
    </source>
</evidence>
<dbReference type="GO" id="GO:0016887">
    <property type="term" value="F:ATP hydrolysis activity"/>
    <property type="evidence" value="ECO:0007669"/>
    <property type="project" value="InterPro"/>
</dbReference>
<dbReference type="Gene3D" id="3.40.50.300">
    <property type="entry name" value="P-loop containing nucleotide triphosphate hydrolases"/>
    <property type="match status" value="1"/>
</dbReference>
<dbReference type="InterPro" id="IPR003593">
    <property type="entry name" value="AAA+_ATPase"/>
</dbReference>
<evidence type="ECO:0000313" key="6">
    <source>
        <dbReference type="Proteomes" id="UP000427906"/>
    </source>
</evidence>
<dbReference type="KEGG" id="dalk:DSCA_29140"/>
<dbReference type="RefSeq" id="WP_155320433.1">
    <property type="nucleotide sequence ID" value="NZ_AP021874.1"/>
</dbReference>
<reference evidence="5 6" key="1">
    <citation type="submission" date="2019-11" db="EMBL/GenBank/DDBJ databases">
        <title>Comparative genomics of hydrocarbon-degrading Desulfosarcina strains.</title>
        <authorList>
            <person name="Watanabe M."/>
            <person name="Kojima H."/>
            <person name="Fukui M."/>
        </authorList>
    </citation>
    <scope>NUCLEOTIDE SEQUENCE [LARGE SCALE GENOMIC DNA]</scope>
    <source>
        <strain evidence="5 6">PL12</strain>
    </source>
</reference>
<keyword evidence="2" id="KW-0547">Nucleotide-binding</keyword>
<dbReference type="OrthoDB" id="5405085at2"/>
<gene>
    <name evidence="5" type="ORF">DSCA_29140</name>
</gene>
<dbReference type="CDD" id="cd03219">
    <property type="entry name" value="ABC_Mj1267_LivG_branched"/>
    <property type="match status" value="1"/>
</dbReference>
<dbReference type="GO" id="GO:0005524">
    <property type="term" value="F:ATP binding"/>
    <property type="evidence" value="ECO:0007669"/>
    <property type="project" value="UniProtKB-KW"/>
</dbReference>
<dbReference type="InterPro" id="IPR027417">
    <property type="entry name" value="P-loop_NTPase"/>
</dbReference>
<keyword evidence="1" id="KW-0813">Transport</keyword>
<keyword evidence="3 5" id="KW-0067">ATP-binding</keyword>
<feature type="domain" description="ABC transporter" evidence="4">
    <location>
        <begin position="3"/>
        <end position="236"/>
    </location>
</feature>
<protein>
    <submittedName>
        <fullName evidence="5">ABC transporter ATP-binding protein</fullName>
    </submittedName>
</protein>
<dbReference type="AlphaFoldDB" id="A0A5K7YRS0"/>
<sequence>MILKTEGISKVFGKLQALLDVDLEVEQGEIFGIAGPNGAGKSTLFNVMAGTFPPTAGSIIFDGRDITALKSHQICRLGLARTFQVPQTFPSLTVYDNIRVGVTFGGGRKRGIRDRIARALDFLDLNSVRDLEASNLDLYTTKLVMMAACLATECRLLMLDEPLAGLSVTEISDFLRVVRHVNRDGGTTVLMIEHILDSLIDISNRILILDNGEVIYNGDPEGIRTDPRVIDVYLGDGQVVLEEDDQ</sequence>
<dbReference type="PROSITE" id="PS50893">
    <property type="entry name" value="ABC_TRANSPORTER_2"/>
    <property type="match status" value="1"/>
</dbReference>
<keyword evidence="6" id="KW-1185">Reference proteome</keyword>
<evidence type="ECO:0000256" key="3">
    <source>
        <dbReference type="ARBA" id="ARBA00022840"/>
    </source>
</evidence>
<dbReference type="SMART" id="SM00382">
    <property type="entry name" value="AAA"/>
    <property type="match status" value="1"/>
</dbReference>
<dbReference type="EMBL" id="AP021874">
    <property type="protein sequence ID" value="BBO68984.1"/>
    <property type="molecule type" value="Genomic_DNA"/>
</dbReference>
<dbReference type="PANTHER" id="PTHR45772">
    <property type="entry name" value="CONSERVED COMPONENT OF ABC TRANSPORTER FOR NATURAL AMINO ACIDS-RELATED"/>
    <property type="match status" value="1"/>
</dbReference>
<organism evidence="5 6">
    <name type="scientific">Desulfosarcina alkanivorans</name>
    <dbReference type="NCBI Taxonomy" id="571177"/>
    <lineage>
        <taxon>Bacteria</taxon>
        <taxon>Pseudomonadati</taxon>
        <taxon>Thermodesulfobacteriota</taxon>
        <taxon>Desulfobacteria</taxon>
        <taxon>Desulfobacterales</taxon>
        <taxon>Desulfosarcinaceae</taxon>
        <taxon>Desulfosarcina</taxon>
    </lineage>
</organism>
<evidence type="ECO:0000256" key="2">
    <source>
        <dbReference type="ARBA" id="ARBA00022741"/>
    </source>
</evidence>
<proteinExistence type="predicted"/>
<dbReference type="Pfam" id="PF12399">
    <property type="entry name" value="BCA_ABC_TP_C"/>
    <property type="match status" value="1"/>
</dbReference>
<name>A0A5K7YRS0_9BACT</name>
<dbReference type="GO" id="GO:0005886">
    <property type="term" value="C:plasma membrane"/>
    <property type="evidence" value="ECO:0007669"/>
    <property type="project" value="TreeGrafter"/>
</dbReference>
<dbReference type="SUPFAM" id="SSF52540">
    <property type="entry name" value="P-loop containing nucleoside triphosphate hydrolases"/>
    <property type="match status" value="1"/>
</dbReference>
<dbReference type="InterPro" id="IPR051120">
    <property type="entry name" value="ABC_AA/LPS_Transport"/>
</dbReference>
<evidence type="ECO:0000259" key="4">
    <source>
        <dbReference type="PROSITE" id="PS50893"/>
    </source>
</evidence>
<dbReference type="Pfam" id="PF00005">
    <property type="entry name" value="ABC_tran"/>
    <property type="match status" value="1"/>
</dbReference>
<dbReference type="InterPro" id="IPR003439">
    <property type="entry name" value="ABC_transporter-like_ATP-bd"/>
</dbReference>
<accession>A0A5K7YRS0</accession>
<dbReference type="InterPro" id="IPR032823">
    <property type="entry name" value="BCA_ABC_TP_C"/>
</dbReference>
<dbReference type="Proteomes" id="UP000427906">
    <property type="component" value="Chromosome"/>
</dbReference>